<keyword evidence="2" id="KW-1185">Reference proteome</keyword>
<protein>
    <submittedName>
        <fullName evidence="3">Uncharacterized protein</fullName>
    </submittedName>
</protein>
<organism evidence="2 3">
    <name type="scientific">Meloidogyne floridensis</name>
    <dbReference type="NCBI Taxonomy" id="298350"/>
    <lineage>
        <taxon>Eukaryota</taxon>
        <taxon>Metazoa</taxon>
        <taxon>Ecdysozoa</taxon>
        <taxon>Nematoda</taxon>
        <taxon>Chromadorea</taxon>
        <taxon>Rhabditida</taxon>
        <taxon>Tylenchina</taxon>
        <taxon>Tylenchomorpha</taxon>
        <taxon>Tylenchoidea</taxon>
        <taxon>Meloidogynidae</taxon>
        <taxon>Meloidogyninae</taxon>
        <taxon>Meloidogyne</taxon>
    </lineage>
</organism>
<evidence type="ECO:0000313" key="3">
    <source>
        <dbReference type="WBParaSite" id="scf7180000423156.g10340"/>
    </source>
</evidence>
<keyword evidence="1" id="KW-0732">Signal</keyword>
<dbReference type="WBParaSite" id="scf7180000423156.g10340">
    <property type="protein sequence ID" value="scf7180000423156.g10340"/>
    <property type="gene ID" value="scf7180000423156.g10340"/>
</dbReference>
<feature type="signal peptide" evidence="1">
    <location>
        <begin position="1"/>
        <end position="18"/>
    </location>
</feature>
<reference evidence="3" key="1">
    <citation type="submission" date="2022-11" db="UniProtKB">
        <authorList>
            <consortium name="WormBaseParasite"/>
        </authorList>
    </citation>
    <scope>IDENTIFICATION</scope>
</reference>
<name>A0A915P768_9BILA</name>
<proteinExistence type="predicted"/>
<dbReference type="AlphaFoldDB" id="A0A915P768"/>
<dbReference type="Proteomes" id="UP000887560">
    <property type="component" value="Unplaced"/>
</dbReference>
<accession>A0A915P768</accession>
<feature type="chain" id="PRO_5037985156" evidence="1">
    <location>
        <begin position="19"/>
        <end position="394"/>
    </location>
</feature>
<evidence type="ECO:0000313" key="2">
    <source>
        <dbReference type="Proteomes" id="UP000887560"/>
    </source>
</evidence>
<evidence type="ECO:0000256" key="1">
    <source>
        <dbReference type="SAM" id="SignalP"/>
    </source>
</evidence>
<sequence length="394" mass="46565">MIYLKALTFILLFSKCFGSDNDDDYIRNIQDQPIHSPSYSHEWTTPQEDYYHNNYGEGFDNFHLWEHNLQIPYQQPPQQIQQQMHNQDYHFRTSLHQQPIYHQPLHNPSTQFPTIPSQGESSSMPNLQNNPNEIEDEDQKYLLVTQEMINQREKEKGKYNVLKYQQVEEKNMSDMDSGLDINKIIDKGFSLNSEKITGDHVFFVKTRIYKCFKYTSDQSRKNTFNLRCKERTKNCSGRITYMTFDWADKQNLTNNITETQPHTCKSNGSFEHNKNICVKPGVTNIKKLSYCIYIEYNINGHSERITNFVGTQEMGHDCKEQKFKTEENIKNIQFIVVWSENIFFGKDDVLYESRFNVGKKELMTNDQIKLNINTSEKTTKLKYDPKTKELIPDI</sequence>